<dbReference type="PANTHER" id="PTHR32024">
    <property type="entry name" value="TRK SYSTEM POTASSIUM UPTAKE PROTEIN TRKG-RELATED"/>
    <property type="match status" value="1"/>
</dbReference>
<comment type="caution">
    <text evidence="2">The sequence shown here is derived from an EMBL/GenBank/DDBJ whole genome shotgun (WGS) entry which is preliminary data.</text>
</comment>
<evidence type="ECO:0000313" key="2">
    <source>
        <dbReference type="EMBL" id="HIX78265.1"/>
    </source>
</evidence>
<evidence type="ECO:0000313" key="3">
    <source>
        <dbReference type="Proteomes" id="UP000886890"/>
    </source>
</evidence>
<dbReference type="AlphaFoldDB" id="A0A9D2BIV2"/>
<reference evidence="2" key="1">
    <citation type="journal article" date="2021" name="PeerJ">
        <title>Extensive microbial diversity within the chicken gut microbiome revealed by metagenomics and culture.</title>
        <authorList>
            <person name="Gilroy R."/>
            <person name="Ravi A."/>
            <person name="Getino M."/>
            <person name="Pursley I."/>
            <person name="Horton D.L."/>
            <person name="Alikhan N.F."/>
            <person name="Baker D."/>
            <person name="Gharbi K."/>
            <person name="Hall N."/>
            <person name="Watson M."/>
            <person name="Adriaenssens E.M."/>
            <person name="Foster-Nyarko E."/>
            <person name="Jarju S."/>
            <person name="Secka A."/>
            <person name="Antonio M."/>
            <person name="Oren A."/>
            <person name="Chaudhuri R.R."/>
            <person name="La Ragione R."/>
            <person name="Hildebrand F."/>
            <person name="Pallen M.J."/>
        </authorList>
    </citation>
    <scope>NUCLEOTIDE SEQUENCE</scope>
    <source>
        <strain evidence="2">CHK183-1962</strain>
    </source>
</reference>
<evidence type="ECO:0000256" key="1">
    <source>
        <dbReference type="SAM" id="Phobius"/>
    </source>
</evidence>
<feature type="transmembrane region" description="Helical" evidence="1">
    <location>
        <begin position="37"/>
        <end position="56"/>
    </location>
</feature>
<reference evidence="2" key="2">
    <citation type="submission" date="2021-04" db="EMBL/GenBank/DDBJ databases">
        <authorList>
            <person name="Gilroy R."/>
        </authorList>
    </citation>
    <scope>NUCLEOTIDE SEQUENCE</scope>
    <source>
        <strain evidence="2">CHK183-1962</strain>
    </source>
</reference>
<gene>
    <name evidence="2" type="ORF">H9734_11860</name>
</gene>
<name>A0A9D2BIV2_9FIRM</name>
<proteinExistence type="predicted"/>
<accession>A0A9D2BIV2</accession>
<evidence type="ECO:0008006" key="4">
    <source>
        <dbReference type="Google" id="ProtNLM"/>
    </source>
</evidence>
<dbReference type="Proteomes" id="UP000886890">
    <property type="component" value="Unassembled WGS sequence"/>
</dbReference>
<sequence>MNGKMLRYVISWVLKTEGILMVFPAVTGALYREQEGLAYLLCGLFCVAVGFLLSRRKPENMELYPKDGYVAVALGWVVLSVFGCLPFMMTGEIPFFVDALFEIVSGFTTTGSSILTDVEALSHASIVSFK</sequence>
<dbReference type="PANTHER" id="PTHR32024:SF2">
    <property type="entry name" value="TRK SYSTEM POTASSIUM UPTAKE PROTEIN TRKG-RELATED"/>
    <property type="match status" value="1"/>
</dbReference>
<protein>
    <recommendedName>
        <fullName evidence="4">Trk system potassium uptake protein trkG</fullName>
    </recommendedName>
</protein>
<feature type="transmembrane region" description="Helical" evidence="1">
    <location>
        <begin position="12"/>
        <end position="31"/>
    </location>
</feature>
<keyword evidence="1" id="KW-0472">Membrane</keyword>
<feature type="transmembrane region" description="Helical" evidence="1">
    <location>
        <begin position="68"/>
        <end position="89"/>
    </location>
</feature>
<keyword evidence="1" id="KW-0812">Transmembrane</keyword>
<dbReference type="EMBL" id="DXEK01000194">
    <property type="protein sequence ID" value="HIX78265.1"/>
    <property type="molecule type" value="Genomic_DNA"/>
</dbReference>
<keyword evidence="1" id="KW-1133">Transmembrane helix</keyword>
<organism evidence="2 3">
    <name type="scientific">Candidatus Fusicatenibacter merdavium</name>
    <dbReference type="NCBI Taxonomy" id="2838600"/>
    <lineage>
        <taxon>Bacteria</taxon>
        <taxon>Bacillati</taxon>
        <taxon>Bacillota</taxon>
        <taxon>Clostridia</taxon>
        <taxon>Lachnospirales</taxon>
        <taxon>Lachnospiraceae</taxon>
        <taxon>Fusicatenibacter</taxon>
    </lineage>
</organism>